<dbReference type="AlphaFoldDB" id="A0AAD3DAE6"/>
<evidence type="ECO:0008006" key="4">
    <source>
        <dbReference type="Google" id="ProtNLM"/>
    </source>
</evidence>
<keyword evidence="1" id="KW-0732">Signal</keyword>
<dbReference type="EMBL" id="BLLK01000069">
    <property type="protein sequence ID" value="GFH60897.1"/>
    <property type="molecule type" value="Genomic_DNA"/>
</dbReference>
<dbReference type="PANTHER" id="PTHR38564">
    <property type="entry name" value="SI:CH73-250A16.5-RELATED"/>
    <property type="match status" value="1"/>
</dbReference>
<name>A0AAD3DAE6_9STRA</name>
<keyword evidence="3" id="KW-1185">Reference proteome</keyword>
<organism evidence="2 3">
    <name type="scientific">Chaetoceros tenuissimus</name>
    <dbReference type="NCBI Taxonomy" id="426638"/>
    <lineage>
        <taxon>Eukaryota</taxon>
        <taxon>Sar</taxon>
        <taxon>Stramenopiles</taxon>
        <taxon>Ochrophyta</taxon>
        <taxon>Bacillariophyta</taxon>
        <taxon>Coscinodiscophyceae</taxon>
        <taxon>Chaetocerotophycidae</taxon>
        <taxon>Chaetocerotales</taxon>
        <taxon>Chaetocerotaceae</taxon>
        <taxon>Chaetoceros</taxon>
    </lineage>
</organism>
<evidence type="ECO:0000313" key="3">
    <source>
        <dbReference type="Proteomes" id="UP001054902"/>
    </source>
</evidence>
<reference evidence="2 3" key="1">
    <citation type="journal article" date="2021" name="Sci. Rep.">
        <title>The genome of the diatom Chaetoceros tenuissimus carries an ancient integrated fragment of an extant virus.</title>
        <authorList>
            <person name="Hongo Y."/>
            <person name="Kimura K."/>
            <person name="Takaki Y."/>
            <person name="Yoshida Y."/>
            <person name="Baba S."/>
            <person name="Kobayashi G."/>
            <person name="Nagasaki K."/>
            <person name="Hano T."/>
            <person name="Tomaru Y."/>
        </authorList>
    </citation>
    <scope>NUCLEOTIDE SEQUENCE [LARGE SCALE GENOMIC DNA]</scope>
    <source>
        <strain evidence="2 3">NIES-3715</strain>
    </source>
</reference>
<feature type="chain" id="PRO_5042112646" description="Secreted protein" evidence="1">
    <location>
        <begin position="25"/>
        <end position="180"/>
    </location>
</feature>
<dbReference type="PANTHER" id="PTHR38564:SF2">
    <property type="entry name" value="WU:FC46H12 PRECURSOR"/>
    <property type="match status" value="1"/>
</dbReference>
<sequence>MLTFEKVLSFVVLFSATITATVLAKEQDPSCPGSPAWKNAKCKMSIDFKEPCHIVQSEINLRLTSASFVDPHNGGTYSQISSQEGEVKGSRLTANRKWTDLLDFAFISTNEGSTCTVTACSESQVFSILDFSTNYCNLRNLYCNSSDGCTPVQYDLTYEENYVSCGQNKKQNCIAKVSSS</sequence>
<dbReference type="Proteomes" id="UP001054902">
    <property type="component" value="Unassembled WGS sequence"/>
</dbReference>
<evidence type="ECO:0000256" key="1">
    <source>
        <dbReference type="SAM" id="SignalP"/>
    </source>
</evidence>
<evidence type="ECO:0000313" key="2">
    <source>
        <dbReference type="EMBL" id="GFH60897.1"/>
    </source>
</evidence>
<protein>
    <recommendedName>
        <fullName evidence="4">Secreted protein</fullName>
    </recommendedName>
</protein>
<comment type="caution">
    <text evidence="2">The sequence shown here is derived from an EMBL/GenBank/DDBJ whole genome shotgun (WGS) entry which is preliminary data.</text>
</comment>
<accession>A0AAD3DAE6</accession>
<feature type="signal peptide" evidence="1">
    <location>
        <begin position="1"/>
        <end position="24"/>
    </location>
</feature>
<gene>
    <name evidence="2" type="ORF">CTEN210_17373</name>
</gene>
<proteinExistence type="predicted"/>